<reference evidence="1 2" key="1">
    <citation type="submission" date="2018-05" db="EMBL/GenBank/DDBJ databases">
        <title>Genomic Encyclopedia of Type Strains, Phase IV (KMG-IV): sequencing the most valuable type-strain genomes for metagenomic binning, comparative biology and taxonomic classification.</title>
        <authorList>
            <person name="Goeker M."/>
        </authorList>
    </citation>
    <scope>NUCLEOTIDE SEQUENCE [LARGE SCALE GENOMIC DNA]</scope>
    <source>
        <strain evidence="1 2">DSM 2626</strain>
    </source>
</reference>
<sequence>MREGFEWWTLPGPAGFVSRVMSDLWTSGIAVVECPRPLPVGFQHALARKLTDELAAEAVSFNASDAEVGGSIIHSLALARGVAGVAIGTVADFLSDPDLEGTAFVVDGVTREAVSVWGALLRTLVLERKRQAITSGPYLVVLAPTGLGKDDARRLRGAVTPRKMIGTVTSLDTGAWVAASGIRIGAGIIERLAVATVIEVAAWSRELLELGLAWDEEDQLAPISRLQVLAGSRSWPYPCWENGLVDLWDDVPVPHAAAAVAHNLLDEIDRRVWAAQARALLPMVDAVRRGLIRKYLDELERHASPEHPYVKQINDRVLRYDSPWQFEWYEILTLLEPHMSHDERNGALAFKRARDWLSHGKPAANSQLYQLSEWWERLADSLPASVPGWDWPRAGQRLMMTVGPAASGKSNWAASQGHPVVSTESITLELHGSLSVSDLGQTFRVARNRAGDLLRTGSDVVLDATHIGSSDRVRNAKMVPNDLPVEYVVIDRDPSEDISSQGMGKTVLAEVPRLQFQDREEGCLAGDSLPNVRVIDLRNIKR</sequence>
<accession>A0A8E2WFI2</accession>
<proteinExistence type="predicted"/>
<gene>
    <name evidence="1" type="ORF">C8D77_104520</name>
</gene>
<evidence type="ECO:0000313" key="1">
    <source>
        <dbReference type="EMBL" id="PWJ91173.1"/>
    </source>
</evidence>
<evidence type="ECO:0000313" key="2">
    <source>
        <dbReference type="Proteomes" id="UP000245631"/>
    </source>
</evidence>
<name>A0A8E2WFI2_RHILI</name>
<dbReference type="InterPro" id="IPR027417">
    <property type="entry name" value="P-loop_NTPase"/>
</dbReference>
<dbReference type="Pfam" id="PF13671">
    <property type="entry name" value="AAA_33"/>
    <property type="match status" value="1"/>
</dbReference>
<protein>
    <submittedName>
        <fullName evidence="1">Uncharacterized protein</fullName>
    </submittedName>
</protein>
<dbReference type="EMBL" id="QGGH01000004">
    <property type="protein sequence ID" value="PWJ91173.1"/>
    <property type="molecule type" value="Genomic_DNA"/>
</dbReference>
<dbReference type="Gene3D" id="3.40.50.300">
    <property type="entry name" value="P-loop containing nucleotide triphosphate hydrolases"/>
    <property type="match status" value="1"/>
</dbReference>
<organism evidence="1 2">
    <name type="scientific">Rhizobium loti</name>
    <name type="common">Mesorhizobium loti</name>
    <dbReference type="NCBI Taxonomy" id="381"/>
    <lineage>
        <taxon>Bacteria</taxon>
        <taxon>Pseudomonadati</taxon>
        <taxon>Pseudomonadota</taxon>
        <taxon>Alphaproteobacteria</taxon>
        <taxon>Hyphomicrobiales</taxon>
        <taxon>Phyllobacteriaceae</taxon>
        <taxon>Mesorhizobium</taxon>
    </lineage>
</organism>
<comment type="caution">
    <text evidence="1">The sequence shown here is derived from an EMBL/GenBank/DDBJ whole genome shotgun (WGS) entry which is preliminary data.</text>
</comment>
<dbReference type="AlphaFoldDB" id="A0A8E2WFI2"/>
<dbReference type="Proteomes" id="UP000245631">
    <property type="component" value="Unassembled WGS sequence"/>
</dbReference>